<protein>
    <submittedName>
        <fullName evidence="1">EAL domain-containing protein</fullName>
    </submittedName>
</protein>
<evidence type="ECO:0000313" key="2">
    <source>
        <dbReference type="Proteomes" id="UP001637618"/>
    </source>
</evidence>
<dbReference type="EMBL" id="JAPEQY010000008">
    <property type="protein sequence ID" value="MFO2478104.1"/>
    <property type="molecule type" value="Genomic_DNA"/>
</dbReference>
<gene>
    <name evidence="1" type="ORF">OOJ96_11900</name>
</gene>
<sequence length="1283" mass="146122">MTNVTKPSPLRAAHIAPGAPLHGPLKGALATLVLMLLALLFWQLLDQLQQNQKDQQQHTIDYSADLAEQFSLNMALSAQIALNLLPIVEPPHDTEQQQALMRTLQRSLPQLRSIALLSPSGAMISDTADNNQDSAWLQELVKRSHAQSYYLSNNNDGTLIYLLLHQPSGGAKMYWALRLTPDYLSNLTLQDGHWQRPMWVVENRLNHRIVSRDSGMPTQWSGTLTPDELNQTVLLTPLSNSDWQLRGLFDRVAVLEQLLPAFIGKCLLGLAFSLVPVIVLLNMRRRQRQVNEGRRRYQDIFEGTGVALCVLDLSGLRSHFDKGRLQTREQLQDWLQNSPEQRQQLLKELRITEVNQVAVRLLNVASCEQAWQRLIDGCPLNHTGIGYRVLEAVLTQQKQLELEIQLSDVEGNDQYLWLVMRLPEEQHDYKAVILSISDITSRKLIELSLVEREGFWSDVVRTVPDHLYVQEVVSQRMIFSNHHLGYTLGYNKPELQQMGEYFWEILLHPEDAMHYHDLRQQQRTAGYKSQLQCQLRFRHRNNQWRCFEIREQALARDKHDQVTRIIGVAKDITDQIEASESLRDSEQRYRMLAESISDVIFSTDSKLALNYVSPSVNTVLGYEVDWVFKNGWQSTIANPQQLMGIYTLIERVSRALGNPQALARLRDDVQTQLFLFDCLRADGRKVPIELRLVLVWDEQGTFEGILGVGRDISQQRRAEKDLRMAATVFEHSTSAILITDPAGYIVQANEAFSRVSGYAVADVLDQLPNMLTVDEQQEAHLRYVLKQLHQHSTWEGEVWLKRRSGEHYPAWVGITAVLDDEGDLASYVCFFSDISERKASEQRIHRLAYYDALTHLPNRTLFQDRLHTALQSAERQKSWVVLMFLDLDRFKPINDSLGHAAGDRMLKEMATRLLGCVAEDDTVARMGGDEFTLLLQPRISREMALNRAIHVAEQILASLVKPFVLEGREFFVTASIGIALSPQDGNELSQLMKNADTAMYHAKERGKNNFQFYQADMNASALERLELESDLRHALEQNEFVLYYQPQFSGDGKRLTGAEALLRWRHPRRGLVPPGDFIPVLEELGLVVDVGDWVIGEACRQLKTWHQNKVRVPKVSVNISARQFSDGQLGRRIANILKDTSLPPACLELELTESILMREVNEAMQILASLKNLGLSIAVDDFGTGYSSLNYLKQFPIDVLKIDRTFVDGLPCGEQDAQIARAIIAMAHSLNLAVIAEGVETHEQLDFLREHGCDEVQGYLFGRPMPANRFEAQFSNDALFMFD</sequence>
<proteinExistence type="predicted"/>
<name>A0ACC7PCH2_9PSED</name>
<reference evidence="1" key="1">
    <citation type="submission" date="2022-11" db="EMBL/GenBank/DDBJ databases">
        <title>Draft genome sequences of strains of Pseudomonas imrae sp. nov.</title>
        <authorList>
            <person name="Salva Serra F."/>
            <person name="Nimje P."/>
            <person name="Moore E.R.B."/>
            <person name="Marathe N.P."/>
        </authorList>
    </citation>
    <scope>NUCLEOTIDE SEQUENCE</scope>
    <source>
        <strain evidence="1">15FMM2</strain>
    </source>
</reference>
<accession>A0ACC7PCH2</accession>
<keyword evidence="2" id="KW-1185">Reference proteome</keyword>
<evidence type="ECO:0000313" key="1">
    <source>
        <dbReference type="EMBL" id="MFO2478104.1"/>
    </source>
</evidence>
<organism evidence="1 2">
    <name type="scientific">Pseudomonas imrae</name>
    <dbReference type="NCBI Taxonomy" id="2992837"/>
    <lineage>
        <taxon>Bacteria</taxon>
        <taxon>Pseudomonadati</taxon>
        <taxon>Pseudomonadota</taxon>
        <taxon>Gammaproteobacteria</taxon>
        <taxon>Pseudomonadales</taxon>
        <taxon>Pseudomonadaceae</taxon>
        <taxon>Pseudomonas</taxon>
    </lineage>
</organism>
<comment type="caution">
    <text evidence="1">The sequence shown here is derived from an EMBL/GenBank/DDBJ whole genome shotgun (WGS) entry which is preliminary data.</text>
</comment>
<dbReference type="Proteomes" id="UP001637618">
    <property type="component" value="Unassembled WGS sequence"/>
</dbReference>